<gene>
    <name evidence="4" type="ORF">DB30_00106</name>
</gene>
<dbReference type="AlphaFoldDB" id="A0A0C2DIT0"/>
<organism evidence="4 5">
    <name type="scientific">Enhygromyxa salina</name>
    <dbReference type="NCBI Taxonomy" id="215803"/>
    <lineage>
        <taxon>Bacteria</taxon>
        <taxon>Pseudomonadati</taxon>
        <taxon>Myxococcota</taxon>
        <taxon>Polyangia</taxon>
        <taxon>Nannocystales</taxon>
        <taxon>Nannocystaceae</taxon>
        <taxon>Enhygromyxa</taxon>
    </lineage>
</organism>
<evidence type="ECO:0000256" key="1">
    <source>
        <dbReference type="ARBA" id="ARBA00022729"/>
    </source>
</evidence>
<evidence type="ECO:0000256" key="2">
    <source>
        <dbReference type="SAM" id="MobiDB-lite"/>
    </source>
</evidence>
<name>A0A0C2DIT0_9BACT</name>
<accession>A0A0C2DIT0</accession>
<dbReference type="Gene3D" id="2.60.40.10">
    <property type="entry name" value="Immunoglobulins"/>
    <property type="match status" value="1"/>
</dbReference>
<protein>
    <submittedName>
        <fullName evidence="4">Rhs-family protein</fullName>
    </submittedName>
</protein>
<proteinExistence type="predicted"/>
<dbReference type="Proteomes" id="UP000031599">
    <property type="component" value="Unassembled WGS sequence"/>
</dbReference>
<dbReference type="SUPFAM" id="SSF69318">
    <property type="entry name" value="Integrin alpha N-terminal domain"/>
    <property type="match status" value="1"/>
</dbReference>
<dbReference type="RefSeq" id="WP_052545949.1">
    <property type="nucleotide sequence ID" value="NZ_JMCC02000001.1"/>
</dbReference>
<dbReference type="InterPro" id="IPR013783">
    <property type="entry name" value="Ig-like_fold"/>
</dbReference>
<reference evidence="4 5" key="1">
    <citation type="submission" date="2014-12" db="EMBL/GenBank/DDBJ databases">
        <title>Genome assembly of Enhygromyxa salina DSM 15201.</title>
        <authorList>
            <person name="Sharma G."/>
            <person name="Subramanian S."/>
        </authorList>
    </citation>
    <scope>NUCLEOTIDE SEQUENCE [LARGE SCALE GENOMIC DNA]</scope>
    <source>
        <strain evidence="4 5">DSM 15201</strain>
    </source>
</reference>
<evidence type="ECO:0000313" key="5">
    <source>
        <dbReference type="Proteomes" id="UP000031599"/>
    </source>
</evidence>
<dbReference type="Pfam" id="PF13517">
    <property type="entry name" value="FG-GAP_3"/>
    <property type="match status" value="1"/>
</dbReference>
<evidence type="ECO:0000256" key="3">
    <source>
        <dbReference type="SAM" id="SignalP"/>
    </source>
</evidence>
<feature type="region of interest" description="Disordered" evidence="2">
    <location>
        <begin position="27"/>
        <end position="58"/>
    </location>
</feature>
<comment type="caution">
    <text evidence="4">The sequence shown here is derived from an EMBL/GenBank/DDBJ whole genome shotgun (WGS) entry which is preliminary data.</text>
</comment>
<evidence type="ECO:0000313" key="4">
    <source>
        <dbReference type="EMBL" id="KIG19597.1"/>
    </source>
</evidence>
<sequence length="788" mass="81635">MRRSPLILSSLLLPILAVACSDNSPAVDDEEGTGVTMASQSGSAESDSTLGDGDGDPAGDGDGDPCAITCGSECCDAGEVCDLDTNSCVLDCGGDPVCGSDPGECCSADQVCFAGGCIVPGDPCQPSSCATDTRSVCGTGEVCDPDLGACVPDLADDTCVFQPETGVFDPVPRFTWGARKVRPCVDAATDCQTEEICDMGTCAVTWPHLDPGPDDLPAAVQSVATPVVGDLDGDCIPEIVFNSFAPPNYTENGVLRVIRGDTGAKVWTIDDPAWQTDSAASAAIGDLDYDGVPEIVTPGEGLNLLAFAANGTPLWKSDNYTGGGKSGGVSIANFDGQGNAEIAYGRAVFDSNGALLWQGSNSHGNNGSVGKLSCVADIDDDFRPELIAGGTAYDFTGTVGVDFVGSVLWNNTEHGADGYCGLGDLDLDGVPEVVVVRSGWIDVLDAIDGTTVASIQIPGGGAGGPPNIADFDGDGLPDIGLAGGNFYVVVQYDGLDTLTELWRADTKDGSSSRTGSSVFDFDGDGRSEVVYFDEWYLRIYPGVEPDCALMVPGPACDGIMTDAEILFIDINSSQTRSEYPVVADVDGDFKAEIVVATNNWSGQGNIGDAGIEVFEDRLDNWVATLPIWNQHTYHVTNVDAKGGIPFIEASNWLSPMGNPENSYRRNSQGGVENCAPDLVPQDIQAVGPCQPDLTLSVRVCNQGCLGVGPGVAVSFFDQDAGLLGVEFTDGAIIAGTCEKVLLTVPAPHDNPFTVTVTVDDDGMGEGALNECIEDNNATLPVALCPNIG</sequence>
<feature type="compositionally biased region" description="Polar residues" evidence="2">
    <location>
        <begin position="36"/>
        <end position="49"/>
    </location>
</feature>
<dbReference type="InterPro" id="IPR013517">
    <property type="entry name" value="FG-GAP"/>
</dbReference>
<feature type="chain" id="PRO_5002147463" evidence="3">
    <location>
        <begin position="20"/>
        <end position="788"/>
    </location>
</feature>
<keyword evidence="1 3" id="KW-0732">Signal</keyword>
<dbReference type="PROSITE" id="PS51257">
    <property type="entry name" value="PROKAR_LIPOPROTEIN"/>
    <property type="match status" value="1"/>
</dbReference>
<dbReference type="EMBL" id="JMCC02000001">
    <property type="protein sequence ID" value="KIG19597.1"/>
    <property type="molecule type" value="Genomic_DNA"/>
</dbReference>
<dbReference type="InterPro" id="IPR028994">
    <property type="entry name" value="Integrin_alpha_N"/>
</dbReference>
<feature type="signal peptide" evidence="3">
    <location>
        <begin position="1"/>
        <end position="19"/>
    </location>
</feature>